<dbReference type="SUPFAM" id="SSF48008">
    <property type="entry name" value="GntR ligand-binding domain-like"/>
    <property type="match status" value="1"/>
</dbReference>
<dbReference type="RefSeq" id="WP_379189739.1">
    <property type="nucleotide sequence ID" value="NZ_JBHUGD010000003.1"/>
</dbReference>
<evidence type="ECO:0000313" key="6">
    <source>
        <dbReference type="Proteomes" id="UP001597351"/>
    </source>
</evidence>
<dbReference type="PANTHER" id="PTHR43537">
    <property type="entry name" value="TRANSCRIPTIONAL REGULATOR, GNTR FAMILY"/>
    <property type="match status" value="1"/>
</dbReference>
<evidence type="ECO:0000256" key="1">
    <source>
        <dbReference type="ARBA" id="ARBA00023015"/>
    </source>
</evidence>
<keyword evidence="2" id="KW-0238">DNA-binding</keyword>
<dbReference type="Pfam" id="PF00392">
    <property type="entry name" value="GntR"/>
    <property type="match status" value="1"/>
</dbReference>
<dbReference type="InterPro" id="IPR000524">
    <property type="entry name" value="Tscrpt_reg_HTH_GntR"/>
</dbReference>
<dbReference type="Pfam" id="PF07729">
    <property type="entry name" value="FCD"/>
    <property type="match status" value="1"/>
</dbReference>
<dbReference type="PROSITE" id="PS50949">
    <property type="entry name" value="HTH_GNTR"/>
    <property type="match status" value="1"/>
</dbReference>
<dbReference type="PRINTS" id="PR00035">
    <property type="entry name" value="HTHGNTR"/>
</dbReference>
<dbReference type="SMART" id="SM00345">
    <property type="entry name" value="HTH_GNTR"/>
    <property type="match status" value="1"/>
</dbReference>
<feature type="domain" description="HTH gntR-type" evidence="4">
    <location>
        <begin position="20"/>
        <end position="90"/>
    </location>
</feature>
<keyword evidence="6" id="KW-1185">Reference proteome</keyword>
<sequence>MAIRMYGGAAAAVYAPLDPVSRAEQVERRLTDAIVLGLVPTDHQLPGEAELSRLLGVSTVTVREALRVMRESGLIETRRGRKGGSFVLESQESAVGRVVERLLAMSTTSLRDLGDRYAALSGAAARLAAQRATEVEVERLRRRHRQVVDATDEPGRRRAESHLQIEIAAVAQSPLLFREEVTMQAEIGPLLWLGAGHEDVHDITVDRAGELADSIAAGDGDKARTLTEERIALWTAHLVELRLQELDR</sequence>
<dbReference type="Gene3D" id="1.10.10.10">
    <property type="entry name" value="Winged helix-like DNA-binding domain superfamily/Winged helix DNA-binding domain"/>
    <property type="match status" value="1"/>
</dbReference>
<evidence type="ECO:0000256" key="2">
    <source>
        <dbReference type="ARBA" id="ARBA00023125"/>
    </source>
</evidence>
<dbReference type="InterPro" id="IPR008920">
    <property type="entry name" value="TF_FadR/GntR_C"/>
</dbReference>
<name>A0ABW4TM62_9ACTN</name>
<accession>A0ABW4TM62</accession>
<dbReference type="SUPFAM" id="SSF46785">
    <property type="entry name" value="Winged helix' DNA-binding domain"/>
    <property type="match status" value="1"/>
</dbReference>
<protein>
    <submittedName>
        <fullName evidence="5">FadR/GntR family transcriptional regulator</fullName>
    </submittedName>
</protein>
<proteinExistence type="predicted"/>
<dbReference type="InterPro" id="IPR036388">
    <property type="entry name" value="WH-like_DNA-bd_sf"/>
</dbReference>
<reference evidence="6" key="1">
    <citation type="journal article" date="2019" name="Int. J. Syst. Evol. Microbiol.">
        <title>The Global Catalogue of Microorganisms (GCM) 10K type strain sequencing project: providing services to taxonomists for standard genome sequencing and annotation.</title>
        <authorList>
            <consortium name="The Broad Institute Genomics Platform"/>
            <consortium name="The Broad Institute Genome Sequencing Center for Infectious Disease"/>
            <person name="Wu L."/>
            <person name="Ma J."/>
        </authorList>
    </citation>
    <scope>NUCLEOTIDE SEQUENCE [LARGE SCALE GENOMIC DNA]</scope>
    <source>
        <strain evidence="6">CGMCC 1.12477</strain>
    </source>
</reference>
<dbReference type="PANTHER" id="PTHR43537:SF24">
    <property type="entry name" value="GLUCONATE OPERON TRANSCRIPTIONAL REPRESSOR"/>
    <property type="match status" value="1"/>
</dbReference>
<dbReference type="InterPro" id="IPR011711">
    <property type="entry name" value="GntR_C"/>
</dbReference>
<evidence type="ECO:0000259" key="4">
    <source>
        <dbReference type="PROSITE" id="PS50949"/>
    </source>
</evidence>
<keyword evidence="1" id="KW-0805">Transcription regulation</keyword>
<comment type="caution">
    <text evidence="5">The sequence shown here is derived from an EMBL/GenBank/DDBJ whole genome shotgun (WGS) entry which is preliminary data.</text>
</comment>
<gene>
    <name evidence="5" type="ORF">ACFSDE_13320</name>
</gene>
<keyword evidence="3" id="KW-0804">Transcription</keyword>
<dbReference type="Proteomes" id="UP001597351">
    <property type="component" value="Unassembled WGS sequence"/>
</dbReference>
<dbReference type="EMBL" id="JBHUGD010000003">
    <property type="protein sequence ID" value="MFD1947774.1"/>
    <property type="molecule type" value="Genomic_DNA"/>
</dbReference>
<dbReference type="Gene3D" id="1.20.120.530">
    <property type="entry name" value="GntR ligand-binding domain-like"/>
    <property type="match status" value="1"/>
</dbReference>
<dbReference type="InterPro" id="IPR036390">
    <property type="entry name" value="WH_DNA-bd_sf"/>
</dbReference>
<evidence type="ECO:0000313" key="5">
    <source>
        <dbReference type="EMBL" id="MFD1947774.1"/>
    </source>
</evidence>
<evidence type="ECO:0000256" key="3">
    <source>
        <dbReference type="ARBA" id="ARBA00023163"/>
    </source>
</evidence>
<organism evidence="5 6">
    <name type="scientific">Nocardioides aestuarii</name>
    <dbReference type="NCBI Taxonomy" id="252231"/>
    <lineage>
        <taxon>Bacteria</taxon>
        <taxon>Bacillati</taxon>
        <taxon>Actinomycetota</taxon>
        <taxon>Actinomycetes</taxon>
        <taxon>Propionibacteriales</taxon>
        <taxon>Nocardioidaceae</taxon>
        <taxon>Nocardioides</taxon>
    </lineage>
</organism>
<dbReference type="CDD" id="cd07377">
    <property type="entry name" value="WHTH_GntR"/>
    <property type="match status" value="1"/>
</dbReference>